<dbReference type="GO" id="GO:0016787">
    <property type="term" value="F:hydrolase activity"/>
    <property type="evidence" value="ECO:0007669"/>
    <property type="project" value="UniProtKB-KW"/>
</dbReference>
<comment type="caution">
    <text evidence="5">The sequence shown here is derived from an EMBL/GenBank/DDBJ whole genome shotgun (WGS) entry which is preliminary data.</text>
</comment>
<name>A0A8J7TND9_9BACT</name>
<proteinExistence type="predicted"/>
<sequence length="624" mass="69368">MNSINSASLLLPIAAICLLAGPARAIEQKMQAAGPEAPKQHTGHHRNTSKSLIDSGLKHYNAGEYSKAAHQFDQLNKSLPNSEVAFKAKSVLAEAECLYESGDYVPALNLLKGLLSGKVLDFNSLRESTRDTLLAELNCAAGECLYELEKHNEASRYFNTAIEIWKDGGVGEDVLLRSLEGLGASFIKMGDYEKALPLYQEVAYLDKARYGNESIPYAWSLRILNDIYWKLNSPKLAMHCFERSVWNFRNANYQRLVPVWEERMRAAKTQFASSPSELEKLIADRIFGTLGKIPDINFLNPGLYTGITDYSVHTANAASESEGSTDDGLANQLPWSRKRVAVLEPASTMWADPREEVKGIVVCVPGFGLHRRSFADLGESLASKGFIVASYDVRGFGAYTALKARDRIDLEKSLEDLDDSIIQLRKDFKGVPVFILGESMGGSIALQFCAHHPELVEGLIAAVPSEQRYRQWLTASKVLVGLITGSRKPIDVGPVVVSRATQKKDLRETWTSDPSSRFTATARELYGFKRFVSRNHSLARQVKDTPVLMFQGVHDLLIRPEGTISLFKAVACEDKDLMLIGKSEHLVFEEGQFDKNLLVSICDWMRNHSDEARVNNKEGAKSKE</sequence>
<dbReference type="Proteomes" id="UP000664277">
    <property type="component" value="Unassembled WGS sequence"/>
</dbReference>
<evidence type="ECO:0000313" key="5">
    <source>
        <dbReference type="EMBL" id="MBN8661986.1"/>
    </source>
</evidence>
<dbReference type="EMBL" id="JAFLCK010000028">
    <property type="protein sequence ID" value="MBN8661986.1"/>
    <property type="molecule type" value="Genomic_DNA"/>
</dbReference>
<dbReference type="InterPro" id="IPR029058">
    <property type="entry name" value="AB_hydrolase_fold"/>
</dbReference>
<dbReference type="InterPro" id="IPR022742">
    <property type="entry name" value="Hydrolase_4"/>
</dbReference>
<dbReference type="PANTHER" id="PTHR11614">
    <property type="entry name" value="PHOSPHOLIPASE-RELATED"/>
    <property type="match status" value="1"/>
</dbReference>
<evidence type="ECO:0000256" key="1">
    <source>
        <dbReference type="PROSITE-ProRule" id="PRU00339"/>
    </source>
</evidence>
<feature type="repeat" description="TPR" evidence="1">
    <location>
        <begin position="176"/>
        <end position="209"/>
    </location>
</feature>
<dbReference type="InterPro" id="IPR019734">
    <property type="entry name" value="TPR_rpt"/>
</dbReference>
<evidence type="ECO:0000256" key="2">
    <source>
        <dbReference type="SAM" id="MobiDB-lite"/>
    </source>
</evidence>
<dbReference type="SUPFAM" id="SSF53474">
    <property type="entry name" value="alpha/beta-Hydrolases"/>
    <property type="match status" value="1"/>
</dbReference>
<dbReference type="InterPro" id="IPR051044">
    <property type="entry name" value="MAG_DAG_Lipase"/>
</dbReference>
<dbReference type="Pfam" id="PF12146">
    <property type="entry name" value="Hydrolase_4"/>
    <property type="match status" value="1"/>
</dbReference>
<dbReference type="SUPFAM" id="SSF48452">
    <property type="entry name" value="TPR-like"/>
    <property type="match status" value="2"/>
</dbReference>
<gene>
    <name evidence="5" type="ORF">J0M35_16580</name>
</gene>
<organism evidence="5 6">
    <name type="scientific">Candidatus Obscuribacter phosphatis</name>
    <dbReference type="NCBI Taxonomy" id="1906157"/>
    <lineage>
        <taxon>Bacteria</taxon>
        <taxon>Bacillati</taxon>
        <taxon>Candidatus Melainabacteria</taxon>
        <taxon>Candidatus Obscuribacterales</taxon>
        <taxon>Candidatus Obscuribacteraceae</taxon>
        <taxon>Candidatus Obscuribacter</taxon>
    </lineage>
</organism>
<dbReference type="PROSITE" id="PS50005">
    <property type="entry name" value="TPR"/>
    <property type="match status" value="1"/>
</dbReference>
<keyword evidence="5" id="KW-0378">Hydrolase</keyword>
<dbReference type="Gene3D" id="3.40.50.1820">
    <property type="entry name" value="alpha/beta hydrolase"/>
    <property type="match status" value="1"/>
</dbReference>
<dbReference type="SMART" id="SM00028">
    <property type="entry name" value="TPR"/>
    <property type="match status" value="2"/>
</dbReference>
<feature type="signal peptide" evidence="3">
    <location>
        <begin position="1"/>
        <end position="25"/>
    </location>
</feature>
<feature type="region of interest" description="Disordered" evidence="2">
    <location>
        <begin position="30"/>
        <end position="50"/>
    </location>
</feature>
<dbReference type="Pfam" id="PF13424">
    <property type="entry name" value="TPR_12"/>
    <property type="match status" value="1"/>
</dbReference>
<accession>A0A8J7TND9</accession>
<dbReference type="InterPro" id="IPR000073">
    <property type="entry name" value="AB_hydrolase_1"/>
</dbReference>
<evidence type="ECO:0000256" key="3">
    <source>
        <dbReference type="SAM" id="SignalP"/>
    </source>
</evidence>
<reference evidence="5" key="1">
    <citation type="submission" date="2021-02" db="EMBL/GenBank/DDBJ databases">
        <title>Genome-Resolved Metagenomics of a Microbial Community Performing Photosynthetic Biological Nutrient Removal.</title>
        <authorList>
            <person name="Mcdaniel E.A."/>
        </authorList>
    </citation>
    <scope>NUCLEOTIDE SEQUENCE</scope>
    <source>
        <strain evidence="5">UWPOB_OBS1</strain>
    </source>
</reference>
<dbReference type="InterPro" id="IPR011990">
    <property type="entry name" value="TPR-like_helical_dom_sf"/>
</dbReference>
<dbReference type="PRINTS" id="PR00111">
    <property type="entry name" value="ABHYDROLASE"/>
</dbReference>
<keyword evidence="3" id="KW-0732">Signal</keyword>
<feature type="domain" description="Serine aminopeptidase S33" evidence="4">
    <location>
        <begin position="356"/>
        <end position="590"/>
    </location>
</feature>
<feature type="chain" id="PRO_5035192448" evidence="3">
    <location>
        <begin position="26"/>
        <end position="624"/>
    </location>
</feature>
<evidence type="ECO:0000259" key="4">
    <source>
        <dbReference type="Pfam" id="PF12146"/>
    </source>
</evidence>
<protein>
    <submittedName>
        <fullName evidence="5">Alpha/beta fold hydrolase</fullName>
    </submittedName>
</protein>
<evidence type="ECO:0000313" key="6">
    <source>
        <dbReference type="Proteomes" id="UP000664277"/>
    </source>
</evidence>
<dbReference type="Gene3D" id="1.25.40.10">
    <property type="entry name" value="Tetratricopeptide repeat domain"/>
    <property type="match status" value="2"/>
</dbReference>
<keyword evidence="1" id="KW-0802">TPR repeat</keyword>
<dbReference type="AlphaFoldDB" id="A0A8J7TND9"/>
<dbReference type="Pfam" id="PF13181">
    <property type="entry name" value="TPR_8"/>
    <property type="match status" value="1"/>
</dbReference>